<accession>A0A2I7SF53</accession>
<dbReference type="KEGG" id="taj:C1A40_03065"/>
<evidence type="ECO:0000313" key="2">
    <source>
        <dbReference type="Proteomes" id="UP000236592"/>
    </source>
</evidence>
<keyword evidence="2" id="KW-1185">Reference proteome</keyword>
<sequence length="104" mass="12242">MKKQVIHILQITPEAYELLVISLYHEWCAQKSNSKKTLQKLLSCVPLFNWWYKQLDHFEKQFIEEATPFKGAISPQVAQDFYRETISGIYSIFSKPLIKKAYDA</sequence>
<dbReference type="EMBL" id="CP025938">
    <property type="protein sequence ID" value="AUS04515.1"/>
    <property type="molecule type" value="Genomic_DNA"/>
</dbReference>
<evidence type="ECO:0000313" key="1">
    <source>
        <dbReference type="EMBL" id="AUS04515.1"/>
    </source>
</evidence>
<reference evidence="2" key="1">
    <citation type="submission" date="2018-01" db="EMBL/GenBank/DDBJ databases">
        <title>Complete genome of Tamlana sp. UJ94.</title>
        <authorList>
            <person name="Jung J."/>
            <person name="Chung D."/>
            <person name="Bae S.S."/>
            <person name="Baek K."/>
        </authorList>
    </citation>
    <scope>NUCLEOTIDE SEQUENCE [LARGE SCALE GENOMIC DNA]</scope>
    <source>
        <strain evidence="2">UJ94</strain>
    </source>
</reference>
<protein>
    <submittedName>
        <fullName evidence="1">Uncharacterized protein</fullName>
    </submittedName>
</protein>
<dbReference type="AlphaFoldDB" id="A0A2I7SF53"/>
<dbReference type="Proteomes" id="UP000236592">
    <property type="component" value="Chromosome"/>
</dbReference>
<name>A0A2I7SF53_9FLAO</name>
<dbReference type="RefSeq" id="WP_102994623.1">
    <property type="nucleotide sequence ID" value="NZ_CP025938.1"/>
</dbReference>
<gene>
    <name evidence="1" type="ORF">C1A40_03065</name>
</gene>
<proteinExistence type="predicted"/>
<organism evidence="1 2">
    <name type="scientific">Pseudotamlana carrageenivorans</name>
    <dbReference type="NCBI Taxonomy" id="2069432"/>
    <lineage>
        <taxon>Bacteria</taxon>
        <taxon>Pseudomonadati</taxon>
        <taxon>Bacteroidota</taxon>
        <taxon>Flavobacteriia</taxon>
        <taxon>Flavobacteriales</taxon>
        <taxon>Flavobacteriaceae</taxon>
        <taxon>Pseudotamlana</taxon>
    </lineage>
</organism>
<dbReference type="OrthoDB" id="1448663at2"/>